<gene>
    <name evidence="1" type="ORF">vBBcePLY3_00047</name>
</gene>
<organism evidence="1 2">
    <name type="scientific">Bacillus phage vB_BceP_LY3</name>
    <dbReference type="NCBI Taxonomy" id="2950458"/>
    <lineage>
        <taxon>Viruses</taxon>
        <taxon>Duplodnaviria</taxon>
        <taxon>Heunggongvirae</taxon>
        <taxon>Uroviricota</taxon>
        <taxon>Caudoviricetes</taxon>
        <taxon>Salasmaviridae</taxon>
        <taxon>Northropvirinae</taxon>
        <taxon>Layangcvirus</taxon>
        <taxon>Layangcvirus LY3</taxon>
    </lineage>
</organism>
<name>A0AAE9LVM4_9CAUD</name>
<evidence type="ECO:0000313" key="1">
    <source>
        <dbReference type="EMBL" id="USL89558.1"/>
    </source>
</evidence>
<dbReference type="EMBL" id="ON366412">
    <property type="protein sequence ID" value="USL89558.1"/>
    <property type="molecule type" value="Genomic_DNA"/>
</dbReference>
<dbReference type="Proteomes" id="UP001216218">
    <property type="component" value="Segment"/>
</dbReference>
<reference evidence="1" key="1">
    <citation type="submission" date="2022-04" db="EMBL/GenBank/DDBJ databases">
        <authorList>
            <person name="Yang M."/>
            <person name="Tan S."/>
        </authorList>
    </citation>
    <scope>NUCLEOTIDE SEQUENCE</scope>
</reference>
<sequence>MYNAKVKLKSGMITYLSFYSKQEIIEFENKGHEIIRIIKKD</sequence>
<protein>
    <submittedName>
        <fullName evidence="1">Uncharacterized protein</fullName>
    </submittedName>
</protein>
<proteinExistence type="predicted"/>
<keyword evidence="2" id="KW-1185">Reference proteome</keyword>
<accession>A0AAE9LVM4</accession>
<evidence type="ECO:0000313" key="2">
    <source>
        <dbReference type="Proteomes" id="UP001216218"/>
    </source>
</evidence>